<feature type="transmembrane region" description="Helical" evidence="6">
    <location>
        <begin position="58"/>
        <end position="79"/>
    </location>
</feature>
<name>A0A6G1KTQ3_9PEZI</name>
<dbReference type="GO" id="GO:0022857">
    <property type="term" value="F:transmembrane transporter activity"/>
    <property type="evidence" value="ECO:0007669"/>
    <property type="project" value="InterPro"/>
</dbReference>
<organism evidence="7 8">
    <name type="scientific">Teratosphaeria nubilosa</name>
    <dbReference type="NCBI Taxonomy" id="161662"/>
    <lineage>
        <taxon>Eukaryota</taxon>
        <taxon>Fungi</taxon>
        <taxon>Dikarya</taxon>
        <taxon>Ascomycota</taxon>
        <taxon>Pezizomycotina</taxon>
        <taxon>Dothideomycetes</taxon>
        <taxon>Dothideomycetidae</taxon>
        <taxon>Mycosphaerellales</taxon>
        <taxon>Teratosphaeriaceae</taxon>
        <taxon>Teratosphaeria</taxon>
    </lineage>
</organism>
<keyword evidence="8" id="KW-1185">Reference proteome</keyword>
<sequence>MMALDEAKSSNEPTIDVEAVALAAPHVTSHACEQFLGTKYDQRDMLRMGKRQELRRNFQFFSIWGYALILCSTWEWGLVSGAFSLTNGGTAGGIWMFVVACFGMFFVTLSMAEMASMAPTSGGQYHWVSELSPRRYQRVFSYVTGWFALLGWQSSLVGTAYGAGQQFEAIAALSIPTYVTKGWHGCLFTIALTALAIPFNTVLYRKLPQAEGIVILLNIFGFMAVIVVLWVMGPRGGRETITAFETNGWNSVGLSCLVGMLSPIFVLIGADAQCHLSEELYNAAYVLPRAMVATSIINYLMGFAMVLTVMFTVGPDVDSVLHTRLGMPWVQIMYNATGSYTASMTFACLVGSLLTCCLINNVTAASRQLWSFARDGAIPGSRFLARVRPGWDIPLNAMLCTFGISVVLSLFAIGLPVAWELLTSLPLVGLTSSYLLAIGCVFWKRLRGEALPLSRFPLGRFGLVCNGVAMAFLGVVWVFMFFPTAPSPAARGMNWAIVIYAFVVVLFSAYFWKARKTYVGPVVHVRKGIDVGCTKH</sequence>
<feature type="transmembrane region" description="Helical" evidence="6">
    <location>
        <begin position="395"/>
        <end position="419"/>
    </location>
</feature>
<evidence type="ECO:0000313" key="8">
    <source>
        <dbReference type="Proteomes" id="UP000799436"/>
    </source>
</evidence>
<feature type="transmembrane region" description="Helical" evidence="6">
    <location>
        <begin position="332"/>
        <end position="359"/>
    </location>
</feature>
<feature type="transmembrane region" description="Helical" evidence="6">
    <location>
        <begin position="213"/>
        <end position="232"/>
    </location>
</feature>
<dbReference type="EMBL" id="ML995945">
    <property type="protein sequence ID" value="KAF2764011.1"/>
    <property type="molecule type" value="Genomic_DNA"/>
</dbReference>
<accession>A0A6G1KTQ3</accession>
<feature type="transmembrane region" description="Helical" evidence="6">
    <location>
        <begin position="290"/>
        <end position="312"/>
    </location>
</feature>
<dbReference type="Pfam" id="PF13520">
    <property type="entry name" value="AA_permease_2"/>
    <property type="match status" value="1"/>
</dbReference>
<evidence type="ECO:0000313" key="7">
    <source>
        <dbReference type="EMBL" id="KAF2764011.1"/>
    </source>
</evidence>
<dbReference type="Proteomes" id="UP000799436">
    <property type="component" value="Unassembled WGS sequence"/>
</dbReference>
<feature type="transmembrane region" description="Helical" evidence="6">
    <location>
        <begin position="463"/>
        <end position="482"/>
    </location>
</feature>
<evidence type="ECO:0000256" key="2">
    <source>
        <dbReference type="ARBA" id="ARBA00022448"/>
    </source>
</evidence>
<evidence type="ECO:0000256" key="5">
    <source>
        <dbReference type="ARBA" id="ARBA00023136"/>
    </source>
</evidence>
<feature type="transmembrane region" description="Helical" evidence="6">
    <location>
        <begin position="182"/>
        <end position="201"/>
    </location>
</feature>
<keyword evidence="5 6" id="KW-0472">Membrane</keyword>
<dbReference type="GO" id="GO:0016020">
    <property type="term" value="C:membrane"/>
    <property type="evidence" value="ECO:0007669"/>
    <property type="project" value="UniProtKB-SubCell"/>
</dbReference>
<comment type="subcellular location">
    <subcellularLocation>
        <location evidence="1">Membrane</location>
        <topology evidence="1">Multi-pass membrane protein</topology>
    </subcellularLocation>
</comment>
<evidence type="ECO:0000256" key="1">
    <source>
        <dbReference type="ARBA" id="ARBA00004141"/>
    </source>
</evidence>
<dbReference type="PIRSF" id="PIRSF006060">
    <property type="entry name" value="AA_transporter"/>
    <property type="match status" value="1"/>
</dbReference>
<dbReference type="PANTHER" id="PTHR45649:SF2">
    <property type="entry name" value="ACID PERMEASE, PUTATIVE-RELATED"/>
    <property type="match status" value="1"/>
</dbReference>
<evidence type="ECO:0000256" key="6">
    <source>
        <dbReference type="SAM" id="Phobius"/>
    </source>
</evidence>
<feature type="transmembrane region" description="Helical" evidence="6">
    <location>
        <begin position="139"/>
        <end position="162"/>
    </location>
</feature>
<keyword evidence="2" id="KW-0813">Transport</keyword>
<protein>
    <submittedName>
        <fullName evidence="7">Amino acid transporter</fullName>
    </submittedName>
</protein>
<dbReference type="AlphaFoldDB" id="A0A6G1KTQ3"/>
<evidence type="ECO:0000256" key="3">
    <source>
        <dbReference type="ARBA" id="ARBA00022692"/>
    </source>
</evidence>
<gene>
    <name evidence="7" type="ORF">EJ03DRAFT_42919</name>
</gene>
<evidence type="ECO:0000256" key="4">
    <source>
        <dbReference type="ARBA" id="ARBA00022989"/>
    </source>
</evidence>
<dbReference type="Gene3D" id="1.20.1740.10">
    <property type="entry name" value="Amino acid/polyamine transporter I"/>
    <property type="match status" value="1"/>
</dbReference>
<feature type="transmembrane region" description="Helical" evidence="6">
    <location>
        <begin position="425"/>
        <end position="443"/>
    </location>
</feature>
<dbReference type="PANTHER" id="PTHR45649">
    <property type="entry name" value="AMINO-ACID PERMEASE BAT1"/>
    <property type="match status" value="1"/>
</dbReference>
<reference evidence="7" key="1">
    <citation type="journal article" date="2020" name="Stud. Mycol.">
        <title>101 Dothideomycetes genomes: a test case for predicting lifestyles and emergence of pathogens.</title>
        <authorList>
            <person name="Haridas S."/>
            <person name="Albert R."/>
            <person name="Binder M."/>
            <person name="Bloem J."/>
            <person name="Labutti K."/>
            <person name="Salamov A."/>
            <person name="Andreopoulos B."/>
            <person name="Baker S."/>
            <person name="Barry K."/>
            <person name="Bills G."/>
            <person name="Bluhm B."/>
            <person name="Cannon C."/>
            <person name="Castanera R."/>
            <person name="Culley D."/>
            <person name="Daum C."/>
            <person name="Ezra D."/>
            <person name="Gonzalez J."/>
            <person name="Henrissat B."/>
            <person name="Kuo A."/>
            <person name="Liang C."/>
            <person name="Lipzen A."/>
            <person name="Lutzoni F."/>
            <person name="Magnuson J."/>
            <person name="Mondo S."/>
            <person name="Nolan M."/>
            <person name="Ohm R."/>
            <person name="Pangilinan J."/>
            <person name="Park H.-J."/>
            <person name="Ramirez L."/>
            <person name="Alfaro M."/>
            <person name="Sun H."/>
            <person name="Tritt A."/>
            <person name="Yoshinaga Y."/>
            <person name="Zwiers L.-H."/>
            <person name="Turgeon B."/>
            <person name="Goodwin S."/>
            <person name="Spatafora J."/>
            <person name="Crous P."/>
            <person name="Grigoriev I."/>
        </authorList>
    </citation>
    <scope>NUCLEOTIDE SEQUENCE</scope>
    <source>
        <strain evidence="7">CBS 116005</strain>
    </source>
</reference>
<proteinExistence type="predicted"/>
<keyword evidence="4 6" id="KW-1133">Transmembrane helix</keyword>
<feature type="transmembrane region" description="Helical" evidence="6">
    <location>
        <begin position="252"/>
        <end position="270"/>
    </location>
</feature>
<dbReference type="OrthoDB" id="3257095at2759"/>
<feature type="transmembrane region" description="Helical" evidence="6">
    <location>
        <begin position="494"/>
        <end position="512"/>
    </location>
</feature>
<feature type="transmembrane region" description="Helical" evidence="6">
    <location>
        <begin position="91"/>
        <end position="112"/>
    </location>
</feature>
<keyword evidence="3 6" id="KW-0812">Transmembrane</keyword>
<dbReference type="InterPro" id="IPR002293">
    <property type="entry name" value="AA/rel_permease1"/>
</dbReference>